<accession>A0A4Y2IHR6</accession>
<sequence>MLKPDENWRRKTPKLVIPTRLVFHSARSVIKVKYDYSRRAINHPCGASVGEEECAWELRLDRRNQAGRGGECALSKKRNSPVWGRGVWGSKRPIVHFGVSVNNPP</sequence>
<gene>
    <name evidence="1" type="ORF">AVEN_231240_1</name>
</gene>
<evidence type="ECO:0000313" key="2">
    <source>
        <dbReference type="Proteomes" id="UP000499080"/>
    </source>
</evidence>
<dbReference type="Proteomes" id="UP000499080">
    <property type="component" value="Unassembled WGS sequence"/>
</dbReference>
<name>A0A4Y2IHR6_ARAVE</name>
<proteinExistence type="predicted"/>
<dbReference type="AlphaFoldDB" id="A0A4Y2IHR6"/>
<dbReference type="EMBL" id="BGPR01002676">
    <property type="protein sequence ID" value="GBM77228.1"/>
    <property type="molecule type" value="Genomic_DNA"/>
</dbReference>
<keyword evidence="2" id="KW-1185">Reference proteome</keyword>
<protein>
    <submittedName>
        <fullName evidence="1">Uncharacterized protein</fullName>
    </submittedName>
</protein>
<evidence type="ECO:0000313" key="1">
    <source>
        <dbReference type="EMBL" id="GBM77228.1"/>
    </source>
</evidence>
<organism evidence="1 2">
    <name type="scientific">Araneus ventricosus</name>
    <name type="common">Orbweaver spider</name>
    <name type="synonym">Epeira ventricosa</name>
    <dbReference type="NCBI Taxonomy" id="182803"/>
    <lineage>
        <taxon>Eukaryota</taxon>
        <taxon>Metazoa</taxon>
        <taxon>Ecdysozoa</taxon>
        <taxon>Arthropoda</taxon>
        <taxon>Chelicerata</taxon>
        <taxon>Arachnida</taxon>
        <taxon>Araneae</taxon>
        <taxon>Araneomorphae</taxon>
        <taxon>Entelegynae</taxon>
        <taxon>Araneoidea</taxon>
        <taxon>Araneidae</taxon>
        <taxon>Araneus</taxon>
    </lineage>
</organism>
<reference evidence="1 2" key="1">
    <citation type="journal article" date="2019" name="Sci. Rep.">
        <title>Orb-weaving spider Araneus ventricosus genome elucidates the spidroin gene catalogue.</title>
        <authorList>
            <person name="Kono N."/>
            <person name="Nakamura H."/>
            <person name="Ohtoshi R."/>
            <person name="Moran D.A.P."/>
            <person name="Shinohara A."/>
            <person name="Yoshida Y."/>
            <person name="Fujiwara M."/>
            <person name="Mori M."/>
            <person name="Tomita M."/>
            <person name="Arakawa K."/>
        </authorList>
    </citation>
    <scope>NUCLEOTIDE SEQUENCE [LARGE SCALE GENOMIC DNA]</scope>
</reference>
<comment type="caution">
    <text evidence="1">The sequence shown here is derived from an EMBL/GenBank/DDBJ whole genome shotgun (WGS) entry which is preliminary data.</text>
</comment>